<dbReference type="RefSeq" id="WP_051584090.1">
    <property type="nucleotide sequence ID" value="NZ_JEMU01000006.1"/>
</dbReference>
<dbReference type="EMBL" id="JEMU01000006">
    <property type="protein sequence ID" value="KAJ03406.1"/>
    <property type="molecule type" value="Genomic_DNA"/>
</dbReference>
<evidence type="ECO:0000313" key="2">
    <source>
        <dbReference type="Proteomes" id="UP000027337"/>
    </source>
</evidence>
<sequence>MRDPLSILATLHRPALLMRAARIGAQDYKRQIHLPRLLGYGALPRHGAALFKLIELEAELDESRKTSDAGYHLLRHIDVLIAVVGEAQILRASLDRSAAQKPDLDHIKLSGSAAFFSAT</sequence>
<dbReference type="InterPro" id="IPR045516">
    <property type="entry name" value="DUF6477"/>
</dbReference>
<reference evidence="1 2" key="1">
    <citation type="journal article" date="2014" name="Genome Announc.">
        <title>Draft Genome Sequences of Two Isolates of the Roseobacter Group, Sulfitobacter sp. Strains 3SOLIMAR09 and 1FIGIMAR09, from Harbors of Mallorca Island (Mediterranean Sea).</title>
        <authorList>
            <person name="Mas-Llado M."/>
            <person name="Pina-Villalonga J.M."/>
            <person name="Brunet-Galmes I."/>
            <person name="Nogales B."/>
            <person name="Bosch R."/>
        </authorList>
    </citation>
    <scope>NUCLEOTIDE SEQUENCE [LARGE SCALE GENOMIC DNA]</scope>
    <source>
        <strain evidence="1 2">1FIGIMAR09</strain>
    </source>
</reference>
<name>A0A061SNW6_9RHOB</name>
<organism evidence="1 2">
    <name type="scientific">Sulfitobacter mediterraneus</name>
    <dbReference type="NCBI Taxonomy" id="83219"/>
    <lineage>
        <taxon>Bacteria</taxon>
        <taxon>Pseudomonadati</taxon>
        <taxon>Pseudomonadota</taxon>
        <taxon>Alphaproteobacteria</taxon>
        <taxon>Rhodobacterales</taxon>
        <taxon>Roseobacteraceae</taxon>
        <taxon>Sulfitobacter</taxon>
    </lineage>
</organism>
<dbReference type="eggNOG" id="ENOG5032YYG">
    <property type="taxonomic scope" value="Bacteria"/>
</dbReference>
<evidence type="ECO:0000313" key="1">
    <source>
        <dbReference type="EMBL" id="KAJ03406.1"/>
    </source>
</evidence>
<dbReference type="Pfam" id="PF20083">
    <property type="entry name" value="DUF6477"/>
    <property type="match status" value="1"/>
</dbReference>
<proteinExistence type="predicted"/>
<gene>
    <name evidence="1" type="ORF">PM02_08630</name>
</gene>
<dbReference type="Proteomes" id="UP000027337">
    <property type="component" value="Unassembled WGS sequence"/>
</dbReference>
<keyword evidence="2" id="KW-1185">Reference proteome</keyword>
<dbReference type="AlphaFoldDB" id="A0A061SNW6"/>
<protein>
    <submittedName>
        <fullName evidence="1">Uncharacterized protein</fullName>
    </submittedName>
</protein>
<comment type="caution">
    <text evidence="1">The sequence shown here is derived from an EMBL/GenBank/DDBJ whole genome shotgun (WGS) entry which is preliminary data.</text>
</comment>
<accession>A0A061SNW6</accession>
<dbReference type="STRING" id="83219.PM02_08630"/>